<dbReference type="PANTHER" id="PTHR43877">
    <property type="entry name" value="AMINOALKYLPHOSPHONATE N-ACETYLTRANSFERASE-RELATED-RELATED"/>
    <property type="match status" value="1"/>
</dbReference>
<evidence type="ECO:0000256" key="1">
    <source>
        <dbReference type="ARBA" id="ARBA00022679"/>
    </source>
</evidence>
<name>A0A2U3B9W9_9VIBR</name>
<sequence length="157" mass="18037">MEITLLADYPHEAKQIAQWYYDEWACHAPNVSKEMVLEDVAKKSVSSSQIPLAIIAREDNKLVGVAELKYNENKNYPDYVHWLGGVFVAPEHRRKGISNRLIEKSKNKAVELGIKKLYLQCESHNIKLYQKHGFQVLHSEGESSFIMVLGTSYYSHN</sequence>
<dbReference type="InterPro" id="IPR016181">
    <property type="entry name" value="Acyl_CoA_acyltransferase"/>
</dbReference>
<dbReference type="OrthoDB" id="7678938at2"/>
<comment type="caution">
    <text evidence="4">The sequence shown here is derived from an EMBL/GenBank/DDBJ whole genome shotgun (WGS) entry which is preliminary data.</text>
</comment>
<dbReference type="AlphaFoldDB" id="A0A2U3B9W9"/>
<accession>A0A2U3B9W9</accession>
<protein>
    <submittedName>
        <fullName evidence="4">GNAT family N-acetyltransferase</fullName>
    </submittedName>
</protein>
<dbReference type="GO" id="GO:0016747">
    <property type="term" value="F:acyltransferase activity, transferring groups other than amino-acyl groups"/>
    <property type="evidence" value="ECO:0007669"/>
    <property type="project" value="InterPro"/>
</dbReference>
<dbReference type="InterPro" id="IPR000182">
    <property type="entry name" value="GNAT_dom"/>
</dbReference>
<reference evidence="4 5" key="1">
    <citation type="submission" date="2018-05" db="EMBL/GenBank/DDBJ databases">
        <title>Vibrio limimaris sp. nov., isolated from marine sediment.</title>
        <authorList>
            <person name="Li C.-M."/>
        </authorList>
    </citation>
    <scope>NUCLEOTIDE SEQUENCE [LARGE SCALE GENOMIC DNA]</scope>
    <source>
        <strain evidence="4 5">E4404</strain>
    </source>
</reference>
<dbReference type="Proteomes" id="UP000245362">
    <property type="component" value="Unassembled WGS sequence"/>
</dbReference>
<feature type="domain" description="N-acetyltransferase" evidence="3">
    <location>
        <begin position="3"/>
        <end position="152"/>
    </location>
</feature>
<dbReference type="Gene3D" id="3.40.630.30">
    <property type="match status" value="1"/>
</dbReference>
<keyword evidence="5" id="KW-1185">Reference proteome</keyword>
<dbReference type="EMBL" id="QFWT01000004">
    <property type="protein sequence ID" value="PWI33567.1"/>
    <property type="molecule type" value="Genomic_DNA"/>
</dbReference>
<keyword evidence="2" id="KW-0012">Acyltransferase</keyword>
<dbReference type="Pfam" id="PF00583">
    <property type="entry name" value="Acetyltransf_1"/>
    <property type="match status" value="1"/>
</dbReference>
<evidence type="ECO:0000259" key="3">
    <source>
        <dbReference type="PROSITE" id="PS51186"/>
    </source>
</evidence>
<evidence type="ECO:0000313" key="5">
    <source>
        <dbReference type="Proteomes" id="UP000245362"/>
    </source>
</evidence>
<proteinExistence type="predicted"/>
<dbReference type="InterPro" id="IPR050832">
    <property type="entry name" value="Bact_Acetyltransf"/>
</dbReference>
<evidence type="ECO:0000313" key="4">
    <source>
        <dbReference type="EMBL" id="PWI33567.1"/>
    </source>
</evidence>
<dbReference type="CDD" id="cd04301">
    <property type="entry name" value="NAT_SF"/>
    <property type="match status" value="1"/>
</dbReference>
<dbReference type="SUPFAM" id="SSF55729">
    <property type="entry name" value="Acyl-CoA N-acyltransferases (Nat)"/>
    <property type="match status" value="1"/>
</dbReference>
<evidence type="ECO:0000256" key="2">
    <source>
        <dbReference type="ARBA" id="ARBA00023315"/>
    </source>
</evidence>
<dbReference type="PROSITE" id="PS51186">
    <property type="entry name" value="GNAT"/>
    <property type="match status" value="1"/>
</dbReference>
<gene>
    <name evidence="4" type="ORF">DI392_08855</name>
</gene>
<dbReference type="RefSeq" id="WP_109319558.1">
    <property type="nucleotide sequence ID" value="NZ_QFWT01000004.1"/>
</dbReference>
<keyword evidence="1 4" id="KW-0808">Transferase</keyword>
<organism evidence="4 5">
    <name type="scientific">Vibrio albus</name>
    <dbReference type="NCBI Taxonomy" id="2200953"/>
    <lineage>
        <taxon>Bacteria</taxon>
        <taxon>Pseudomonadati</taxon>
        <taxon>Pseudomonadota</taxon>
        <taxon>Gammaproteobacteria</taxon>
        <taxon>Vibrionales</taxon>
        <taxon>Vibrionaceae</taxon>
        <taxon>Vibrio</taxon>
    </lineage>
</organism>